<dbReference type="InterPro" id="IPR036390">
    <property type="entry name" value="WH_DNA-bd_sf"/>
</dbReference>
<accession>A0A9Q4CDN9</accession>
<evidence type="ECO:0000256" key="2">
    <source>
        <dbReference type="ARBA" id="ARBA00034078"/>
    </source>
</evidence>
<evidence type="ECO:0000256" key="1">
    <source>
        <dbReference type="ARBA" id="ARBA00023125"/>
    </source>
</evidence>
<dbReference type="GO" id="GO:0003677">
    <property type="term" value="F:DNA binding"/>
    <property type="evidence" value="ECO:0007669"/>
    <property type="project" value="UniProtKB-KW"/>
</dbReference>
<reference evidence="3" key="1">
    <citation type="submission" date="2022-11" db="EMBL/GenBank/DDBJ databases">
        <title>Corynebacterium sp. isolated from Penguins.</title>
        <authorList>
            <person name="Sedlar K."/>
            <person name="Svec P."/>
        </authorList>
    </citation>
    <scope>NUCLEOTIDE SEQUENCE</scope>
    <source>
        <strain evidence="3">P5875</strain>
    </source>
</reference>
<evidence type="ECO:0000313" key="4">
    <source>
        <dbReference type="Proteomes" id="UP001070238"/>
    </source>
</evidence>
<dbReference type="PROSITE" id="PS01332">
    <property type="entry name" value="HTH_RRF2_1"/>
    <property type="match status" value="1"/>
</dbReference>
<dbReference type="InterPro" id="IPR030489">
    <property type="entry name" value="TR_Rrf2-type_CS"/>
</dbReference>
<comment type="caution">
    <text evidence="3">The sequence shown here is derived from an EMBL/GenBank/DDBJ whole genome shotgun (WGS) entry which is preliminary data.</text>
</comment>
<sequence length="152" mass="16241">MQLTRFSDLALRTLMRLGEASAVGADRVTVADLAVAIEAPDTHVAKVVSRLAKLGVVRSIRGRSGGVLLSESAPAHSVGALLRELEPKSPVIDCSAPTPCPYLEGDCLLRHRLADATEAFYRSLDDLRVADLIADAARDRRDAVPLGLPHSH</sequence>
<name>A0A9Q4CDN9_9CORY</name>
<dbReference type="AlphaFoldDB" id="A0A9Q4CDN9"/>
<evidence type="ECO:0000313" key="3">
    <source>
        <dbReference type="EMBL" id="MCX7538896.1"/>
    </source>
</evidence>
<dbReference type="RefSeq" id="WP_267169693.1">
    <property type="nucleotide sequence ID" value="NZ_JAPMKX010000004.1"/>
</dbReference>
<dbReference type="PANTHER" id="PTHR33221:SF4">
    <property type="entry name" value="HTH-TYPE TRANSCRIPTIONAL REPRESSOR NSRR"/>
    <property type="match status" value="1"/>
</dbReference>
<dbReference type="SUPFAM" id="SSF46785">
    <property type="entry name" value="Winged helix' DNA-binding domain"/>
    <property type="match status" value="1"/>
</dbReference>
<dbReference type="Pfam" id="PF02082">
    <property type="entry name" value="Rrf2"/>
    <property type="match status" value="1"/>
</dbReference>
<dbReference type="InterPro" id="IPR000944">
    <property type="entry name" value="Tscrpt_reg_Rrf2"/>
</dbReference>
<keyword evidence="1" id="KW-0238">DNA-binding</keyword>
<protein>
    <submittedName>
        <fullName evidence="3">Rrf2 family transcriptional regulator</fullName>
    </submittedName>
</protein>
<gene>
    <name evidence="3" type="ORF">OS123_10160</name>
</gene>
<organism evidence="3 4">
    <name type="scientific">Corynebacterium antarcticum</name>
    <dbReference type="NCBI Taxonomy" id="2800405"/>
    <lineage>
        <taxon>Bacteria</taxon>
        <taxon>Bacillati</taxon>
        <taxon>Actinomycetota</taxon>
        <taxon>Actinomycetes</taxon>
        <taxon>Mycobacteriales</taxon>
        <taxon>Corynebacteriaceae</taxon>
        <taxon>Corynebacterium</taxon>
    </lineage>
</organism>
<dbReference type="InterPro" id="IPR036388">
    <property type="entry name" value="WH-like_DNA-bd_sf"/>
</dbReference>
<proteinExistence type="predicted"/>
<dbReference type="PANTHER" id="PTHR33221">
    <property type="entry name" value="WINGED HELIX-TURN-HELIX TRANSCRIPTIONAL REGULATOR, RRF2 FAMILY"/>
    <property type="match status" value="1"/>
</dbReference>
<dbReference type="EMBL" id="JAPMKX010000004">
    <property type="protein sequence ID" value="MCX7538896.1"/>
    <property type="molecule type" value="Genomic_DNA"/>
</dbReference>
<dbReference type="PROSITE" id="PS51197">
    <property type="entry name" value="HTH_RRF2_2"/>
    <property type="match status" value="1"/>
</dbReference>
<dbReference type="Proteomes" id="UP001070238">
    <property type="component" value="Unassembled WGS sequence"/>
</dbReference>
<comment type="cofactor">
    <cofactor evidence="2">
        <name>[2Fe-2S] cluster</name>
        <dbReference type="ChEBI" id="CHEBI:190135"/>
    </cofactor>
</comment>
<dbReference type="GO" id="GO:0003700">
    <property type="term" value="F:DNA-binding transcription factor activity"/>
    <property type="evidence" value="ECO:0007669"/>
    <property type="project" value="TreeGrafter"/>
</dbReference>
<dbReference type="GO" id="GO:0005829">
    <property type="term" value="C:cytosol"/>
    <property type="evidence" value="ECO:0007669"/>
    <property type="project" value="TreeGrafter"/>
</dbReference>
<dbReference type="Gene3D" id="1.10.10.10">
    <property type="entry name" value="Winged helix-like DNA-binding domain superfamily/Winged helix DNA-binding domain"/>
    <property type="match status" value="1"/>
</dbReference>